<dbReference type="OrthoDB" id="429520at2759"/>
<protein>
    <recommendedName>
        <fullName evidence="9">Actin-related protein 2/3 complex subunit 5</fullName>
    </recommendedName>
</protein>
<evidence type="ECO:0000256" key="3">
    <source>
        <dbReference type="ARBA" id="ARBA00006084"/>
    </source>
</evidence>
<sequence>MSELVIMAETEKSAGSNNVEDILTKIENKSLKIESLIKQYKPIEAIKTALESYPPQDERCKYANWIGVRKALMAIKDVEGILRSLDPQYYDILMKYVYRGLSTGVRTTCDQCLKSHEKLTEKAGFGCILRCLADTVNTV</sequence>
<dbReference type="Gene3D" id="1.25.40.190">
    <property type="entry name" value="Actin-related protein 2/3 complex subunit 5"/>
    <property type="match status" value="1"/>
</dbReference>
<evidence type="ECO:0000256" key="5">
    <source>
        <dbReference type="ARBA" id="ARBA00023212"/>
    </source>
</evidence>
<dbReference type="AlphaFoldDB" id="A0A7J9CUX2"/>
<name>A0A7J9CUX2_GOSGO</name>
<gene>
    <name evidence="10" type="ORF">Gogos_001173</name>
</gene>
<dbReference type="InterPro" id="IPR006789">
    <property type="entry name" value="ARPC5"/>
</dbReference>
<dbReference type="GO" id="GO:0042995">
    <property type="term" value="C:cell projection"/>
    <property type="evidence" value="ECO:0007669"/>
    <property type="project" value="UniProtKB-SubCell"/>
</dbReference>
<comment type="function">
    <text evidence="9">Functions as component of the Arp2/3 complex which is involved in regulation of actin polymerization and together with an activating nucleation-promoting factor (NPF) mediates the formation of branched actin networks. Arp2/3 complex plays a critical role in the control of cell morphogenesis via the modulation of cell polarity development.</text>
</comment>
<evidence type="ECO:0000256" key="8">
    <source>
        <dbReference type="ARBA" id="ARBA00065908"/>
    </source>
</evidence>
<evidence type="ECO:0000313" key="10">
    <source>
        <dbReference type="EMBL" id="MBA0752330.1"/>
    </source>
</evidence>
<dbReference type="PANTHER" id="PTHR12644">
    <property type="entry name" value="ARP2/3 COMPLEX 16 KD SUBUNIT P16-ARC"/>
    <property type="match status" value="1"/>
</dbReference>
<evidence type="ECO:0000256" key="6">
    <source>
        <dbReference type="ARBA" id="ARBA00023273"/>
    </source>
</evidence>
<comment type="similarity">
    <text evidence="3 9">Belongs to the ARPC5 family.</text>
</comment>
<organism evidence="10 11">
    <name type="scientific">Gossypium gossypioides</name>
    <name type="common">Mexican cotton</name>
    <name type="synonym">Selera gossypioides</name>
    <dbReference type="NCBI Taxonomy" id="34282"/>
    <lineage>
        <taxon>Eukaryota</taxon>
        <taxon>Viridiplantae</taxon>
        <taxon>Streptophyta</taxon>
        <taxon>Embryophyta</taxon>
        <taxon>Tracheophyta</taxon>
        <taxon>Spermatophyta</taxon>
        <taxon>Magnoliopsida</taxon>
        <taxon>eudicotyledons</taxon>
        <taxon>Gunneridae</taxon>
        <taxon>Pentapetalae</taxon>
        <taxon>rosids</taxon>
        <taxon>malvids</taxon>
        <taxon>Malvales</taxon>
        <taxon>Malvaceae</taxon>
        <taxon>Malvoideae</taxon>
        <taxon>Gossypium</taxon>
    </lineage>
</organism>
<dbReference type="FunFam" id="1.25.40.190:FF:000002">
    <property type="entry name" value="Actin-related protein 2/3 complex subunit 5"/>
    <property type="match status" value="1"/>
</dbReference>
<proteinExistence type="inferred from homology"/>
<dbReference type="Pfam" id="PF04699">
    <property type="entry name" value="P16-Arc"/>
    <property type="match status" value="1"/>
</dbReference>
<dbReference type="GO" id="GO:0034314">
    <property type="term" value="P:Arp2/3 complex-mediated actin nucleation"/>
    <property type="evidence" value="ECO:0007669"/>
    <property type="project" value="InterPro"/>
</dbReference>
<keyword evidence="6" id="KW-0966">Cell projection</keyword>
<evidence type="ECO:0000256" key="7">
    <source>
        <dbReference type="ARBA" id="ARBA00059196"/>
    </source>
</evidence>
<reference evidence="10 11" key="1">
    <citation type="journal article" date="2019" name="Genome Biol. Evol.">
        <title>Insights into the evolution of the New World diploid cottons (Gossypium, subgenus Houzingenia) based on genome sequencing.</title>
        <authorList>
            <person name="Grover C.E."/>
            <person name="Arick M.A. 2nd"/>
            <person name="Thrash A."/>
            <person name="Conover J.L."/>
            <person name="Sanders W.S."/>
            <person name="Peterson D.G."/>
            <person name="Frelichowski J.E."/>
            <person name="Scheffler J.A."/>
            <person name="Scheffler B.E."/>
            <person name="Wendel J.F."/>
        </authorList>
    </citation>
    <scope>NUCLEOTIDE SEQUENCE [LARGE SCALE GENOMIC DNA]</scope>
    <source>
        <strain evidence="10">5</strain>
        <tissue evidence="10">Leaf</tissue>
    </source>
</reference>
<dbReference type="SUPFAM" id="SSF69103">
    <property type="entry name" value="Arp2/3 complex 16 kDa subunit ARPC5"/>
    <property type="match status" value="1"/>
</dbReference>
<dbReference type="GO" id="GO:0005885">
    <property type="term" value="C:Arp2/3 protein complex"/>
    <property type="evidence" value="ECO:0007669"/>
    <property type="project" value="InterPro"/>
</dbReference>
<comment type="subcellular location">
    <subcellularLocation>
        <location evidence="2">Cell projection</location>
    </subcellularLocation>
    <subcellularLocation>
        <location evidence="1">Cytoplasm</location>
        <location evidence="1">Cytoskeleton</location>
    </subcellularLocation>
</comment>
<evidence type="ECO:0000256" key="1">
    <source>
        <dbReference type="ARBA" id="ARBA00004245"/>
    </source>
</evidence>
<evidence type="ECO:0000256" key="9">
    <source>
        <dbReference type="RuleBase" id="RU004301"/>
    </source>
</evidence>
<evidence type="ECO:0000256" key="4">
    <source>
        <dbReference type="ARBA" id="ARBA00022490"/>
    </source>
</evidence>
<evidence type="ECO:0000256" key="2">
    <source>
        <dbReference type="ARBA" id="ARBA00004316"/>
    </source>
</evidence>
<keyword evidence="4" id="KW-0963">Cytoplasm</keyword>
<dbReference type="GO" id="GO:0030833">
    <property type="term" value="P:regulation of actin filament polymerization"/>
    <property type="evidence" value="ECO:0007669"/>
    <property type="project" value="InterPro"/>
</dbReference>
<comment type="subunit">
    <text evidence="8">Component of the Arp2/3 complex composed of ARP2, ARP3, ARPC1/p41-ARC, ARPC2/p34-ARC, ARPC3/p21-ARC, ARPC4/p20-ARC and ARPC5/p16-ARC.</text>
</comment>
<comment type="caution">
    <text evidence="10">The sequence shown here is derived from an EMBL/GenBank/DDBJ whole genome shotgun (WGS) entry which is preliminary data.</text>
</comment>
<keyword evidence="11" id="KW-1185">Reference proteome</keyword>
<comment type="function">
    <text evidence="7">Functions as a component of the Arp2/3 complex which is involved in regulation of actin polymerization and together with an activating nucleation-promoting factor (NPF) mediates the formation of branched actin networks. Arp2/3 complex plays a critical role in the control of cell morphogenesis via the modulation of cell polarity development.</text>
</comment>
<evidence type="ECO:0000313" key="11">
    <source>
        <dbReference type="Proteomes" id="UP000593579"/>
    </source>
</evidence>
<accession>A0A7J9CUX2</accession>
<dbReference type="Proteomes" id="UP000593579">
    <property type="component" value="Unassembled WGS sequence"/>
</dbReference>
<dbReference type="EMBL" id="JABEZY010000013">
    <property type="protein sequence ID" value="MBA0752330.1"/>
    <property type="molecule type" value="Genomic_DNA"/>
</dbReference>
<keyword evidence="5 9" id="KW-0206">Cytoskeleton</keyword>
<dbReference type="InterPro" id="IPR036743">
    <property type="entry name" value="ARPC5_sf"/>
</dbReference>